<dbReference type="EMBL" id="UINC01053738">
    <property type="protein sequence ID" value="SVB70631.1"/>
    <property type="molecule type" value="Genomic_DNA"/>
</dbReference>
<dbReference type="AntiFam" id="ANF00012">
    <property type="entry name" value="tRNA translation"/>
</dbReference>
<evidence type="ECO:0000313" key="1">
    <source>
        <dbReference type="EMBL" id="SVB70631.1"/>
    </source>
</evidence>
<name>A0A382G8V5_9ZZZZ</name>
<feature type="non-terminal residue" evidence="1">
    <location>
        <position position="1"/>
    </location>
</feature>
<accession>A0A382G8V5</accession>
<protein>
    <submittedName>
        <fullName evidence="1">Uncharacterized protein</fullName>
    </submittedName>
</protein>
<reference evidence="1" key="1">
    <citation type="submission" date="2018-05" db="EMBL/GenBank/DDBJ databases">
        <authorList>
            <person name="Lanie J.A."/>
            <person name="Ng W.-L."/>
            <person name="Kazmierczak K.M."/>
            <person name="Andrzejewski T.M."/>
            <person name="Davidsen T.M."/>
            <person name="Wayne K.J."/>
            <person name="Tettelin H."/>
            <person name="Glass J.I."/>
            <person name="Rusch D."/>
            <person name="Podicherti R."/>
            <person name="Tsui H.-C.T."/>
            <person name="Winkler M.E."/>
        </authorList>
    </citation>
    <scope>NUCLEOTIDE SEQUENCE</scope>
</reference>
<sequence length="146" mass="16442">VRLCHVWEKGNGGWTRARTGDTRIFSPLLYQLSYPAISTLRQASNYAQLDSSGKPFSESLHELGFHYRISGSSKHIVMPTYIYETIPKKKGAKPKRFEVVQKMKDKPLKKHPKTGEPVQRVITGGCGVVFHGPSIMSMNVPRSRSK</sequence>
<dbReference type="AlphaFoldDB" id="A0A382G8V5"/>
<organism evidence="1">
    <name type="scientific">marine metagenome</name>
    <dbReference type="NCBI Taxonomy" id="408172"/>
    <lineage>
        <taxon>unclassified sequences</taxon>
        <taxon>metagenomes</taxon>
        <taxon>ecological metagenomes</taxon>
    </lineage>
</organism>
<gene>
    <name evidence="1" type="ORF">METZ01_LOCUS223485</name>
</gene>
<proteinExistence type="predicted"/>